<dbReference type="AlphaFoldDB" id="A0AAU8PS30"/>
<dbReference type="EMBL" id="CP002770">
    <property type="protein sequence ID" value="AEG14501.1"/>
    <property type="molecule type" value="Genomic_DNA"/>
</dbReference>
<organism evidence="1 2">
    <name type="scientific">Desulfofundulus kuznetsovii (strain DSM 6115 / VKM B-1805 / 17)</name>
    <name type="common">Desulfotomaculum kuznetsovii</name>
    <dbReference type="NCBI Taxonomy" id="760568"/>
    <lineage>
        <taxon>Bacteria</taxon>
        <taxon>Bacillati</taxon>
        <taxon>Bacillota</taxon>
        <taxon>Clostridia</taxon>
        <taxon>Eubacteriales</taxon>
        <taxon>Peptococcaceae</taxon>
        <taxon>Desulfofundulus</taxon>
    </lineage>
</organism>
<keyword evidence="2" id="KW-1185">Reference proteome</keyword>
<gene>
    <name evidence="1" type="ordered locus">Desku_0902</name>
</gene>
<proteinExistence type="predicted"/>
<dbReference type="RefSeq" id="WP_013822016.1">
    <property type="nucleotide sequence ID" value="NC_015573.1"/>
</dbReference>
<evidence type="ECO:0000313" key="1">
    <source>
        <dbReference type="EMBL" id="AEG14501.1"/>
    </source>
</evidence>
<evidence type="ECO:0008006" key="3">
    <source>
        <dbReference type="Google" id="ProtNLM"/>
    </source>
</evidence>
<dbReference type="Proteomes" id="UP000009229">
    <property type="component" value="Chromosome"/>
</dbReference>
<dbReference type="KEGG" id="dku:Desku_0902"/>
<evidence type="ECO:0000313" key="2">
    <source>
        <dbReference type="Proteomes" id="UP000009229"/>
    </source>
</evidence>
<sequence>MSVNAITHTVRSYALYTQKGQEKRAVNYLRKLRRIYNEIVDAAVYPFKSYVRLDVAFYENGKFKDLKLDLPRKMRADIEGHAGIIRICGNGNEAVPLD</sequence>
<accession>A0AAU8PS30</accession>
<reference evidence="2" key="1">
    <citation type="submission" date="2011-05" db="EMBL/GenBank/DDBJ databases">
        <title>Complete sequence of Desulfotomaculum kuznetsovii DSM 6115.</title>
        <authorList>
            <person name="Lucas S."/>
            <person name="Han J."/>
            <person name="Lapidus A."/>
            <person name="Cheng J.-F."/>
            <person name="Goodwin L."/>
            <person name="Pitluck S."/>
            <person name="Peters L."/>
            <person name="Mikhailova N."/>
            <person name="Lu M."/>
            <person name="Saunders E."/>
            <person name="Han C."/>
            <person name="Tapia R."/>
            <person name="Land M."/>
            <person name="Hauser L."/>
            <person name="Kyrpides N."/>
            <person name="Ivanova N."/>
            <person name="Pagani I."/>
            <person name="Nazina T."/>
            <person name="Ivanova A."/>
            <person name="Parshina S."/>
            <person name="Kuever J."/>
            <person name="Muyzer G."/>
            <person name="Plugge C."/>
            <person name="Stams A."/>
            <person name="Woyke T."/>
        </authorList>
    </citation>
    <scope>NUCLEOTIDE SEQUENCE [LARGE SCALE GENOMIC DNA]</scope>
    <source>
        <strain evidence="2">DSM 6115 / VKM B-1805 / 17</strain>
    </source>
</reference>
<name>A0AAU8PS30_DESK7</name>
<protein>
    <recommendedName>
        <fullName evidence="3">Transposase</fullName>
    </recommendedName>
</protein>